<reference evidence="2 3" key="1">
    <citation type="submission" date="2023-01" db="EMBL/GenBank/DDBJ databases">
        <title>Analysis of 21 Apiospora genomes using comparative genomics revels a genus with tremendous synthesis potential of carbohydrate active enzymes and secondary metabolites.</title>
        <authorList>
            <person name="Sorensen T."/>
        </authorList>
    </citation>
    <scope>NUCLEOTIDE SEQUENCE [LARGE SCALE GENOMIC DNA]</scope>
    <source>
        <strain evidence="2 3">CBS 33761</strain>
    </source>
</reference>
<evidence type="ECO:0000256" key="1">
    <source>
        <dbReference type="SAM" id="MobiDB-lite"/>
    </source>
</evidence>
<organism evidence="2 3">
    <name type="scientific">Apiospora rasikravindrae</name>
    <dbReference type="NCBI Taxonomy" id="990691"/>
    <lineage>
        <taxon>Eukaryota</taxon>
        <taxon>Fungi</taxon>
        <taxon>Dikarya</taxon>
        <taxon>Ascomycota</taxon>
        <taxon>Pezizomycotina</taxon>
        <taxon>Sordariomycetes</taxon>
        <taxon>Xylariomycetidae</taxon>
        <taxon>Amphisphaeriales</taxon>
        <taxon>Apiosporaceae</taxon>
        <taxon>Apiospora</taxon>
    </lineage>
</organism>
<evidence type="ECO:0000313" key="2">
    <source>
        <dbReference type="EMBL" id="KAK8029657.1"/>
    </source>
</evidence>
<gene>
    <name evidence="2" type="ORF">PG993_010948</name>
</gene>
<sequence length="134" mass="14067">MTSTILSSEFHSAGAPAAAASRPQRRIRGGSGGGGAGAGAGLSGQVKNALAAQQQADKGVMASTKSKKAGEERRRSPGAAKSGSSLLEWDAICEFEKPMEEWKQGGQETGSWKDCFWSWTYLHNESGMHQIGPV</sequence>
<feature type="compositionally biased region" description="Polar residues" evidence="1">
    <location>
        <begin position="1"/>
        <end position="10"/>
    </location>
</feature>
<comment type="caution">
    <text evidence="2">The sequence shown here is derived from an EMBL/GenBank/DDBJ whole genome shotgun (WGS) entry which is preliminary data.</text>
</comment>
<proteinExistence type="predicted"/>
<dbReference type="EMBL" id="JAQQWK010000010">
    <property type="protein sequence ID" value="KAK8029657.1"/>
    <property type="molecule type" value="Genomic_DNA"/>
</dbReference>
<dbReference type="Proteomes" id="UP001444661">
    <property type="component" value="Unassembled WGS sequence"/>
</dbReference>
<evidence type="ECO:0000313" key="3">
    <source>
        <dbReference type="Proteomes" id="UP001444661"/>
    </source>
</evidence>
<feature type="compositionally biased region" description="Gly residues" evidence="1">
    <location>
        <begin position="29"/>
        <end position="42"/>
    </location>
</feature>
<keyword evidence="3" id="KW-1185">Reference proteome</keyword>
<feature type="region of interest" description="Disordered" evidence="1">
    <location>
        <begin position="1"/>
        <end position="85"/>
    </location>
</feature>
<accession>A0ABR1SCU5</accession>
<protein>
    <submittedName>
        <fullName evidence="2">Uncharacterized protein</fullName>
    </submittedName>
</protein>
<name>A0ABR1SCU5_9PEZI</name>